<dbReference type="Proteomes" id="UP000248856">
    <property type="component" value="Unassembled WGS sequence"/>
</dbReference>
<dbReference type="Pfam" id="PF01614">
    <property type="entry name" value="IclR_C"/>
    <property type="match status" value="1"/>
</dbReference>
<keyword evidence="1" id="KW-0805">Transcription regulation</keyword>
<dbReference type="InterPro" id="IPR005471">
    <property type="entry name" value="Tscrpt_reg_IclR_N"/>
</dbReference>
<dbReference type="PANTHER" id="PTHR30136">
    <property type="entry name" value="HELIX-TURN-HELIX TRANSCRIPTIONAL REGULATOR, ICLR FAMILY"/>
    <property type="match status" value="1"/>
</dbReference>
<keyword evidence="8" id="KW-1185">Reference proteome</keyword>
<feature type="domain" description="HTH iclR-type" evidence="5">
    <location>
        <begin position="28"/>
        <end position="90"/>
    </location>
</feature>
<dbReference type="PANTHER" id="PTHR30136:SF8">
    <property type="entry name" value="TRANSCRIPTIONAL REGULATORY PROTEIN"/>
    <property type="match status" value="1"/>
</dbReference>
<evidence type="ECO:0000256" key="1">
    <source>
        <dbReference type="ARBA" id="ARBA00023015"/>
    </source>
</evidence>
<evidence type="ECO:0000256" key="4">
    <source>
        <dbReference type="SAM" id="MobiDB-lite"/>
    </source>
</evidence>
<dbReference type="InterPro" id="IPR029016">
    <property type="entry name" value="GAF-like_dom_sf"/>
</dbReference>
<dbReference type="RefSeq" id="WP_111881210.1">
    <property type="nucleotide sequence ID" value="NZ_QLTA01000055.1"/>
</dbReference>
<dbReference type="InterPro" id="IPR014757">
    <property type="entry name" value="Tscrpt_reg_IclR_C"/>
</dbReference>
<feature type="compositionally biased region" description="Pro residues" evidence="4">
    <location>
        <begin position="1"/>
        <end position="15"/>
    </location>
</feature>
<accession>A0A328YPY1</accession>
<evidence type="ECO:0000313" key="7">
    <source>
        <dbReference type="EMBL" id="RAR76081.1"/>
    </source>
</evidence>
<sequence>MDRPPSAPPAMPPDPDPADDAPRAPRGIQSVEVGGQLLQALARTGRRMALKDLAGAAGMTGAKAHPYLVSFGKLGLVEQDRVSGHYGLGPLAMQLGLISLQQADPVRLAIEELPGLARRIGHTVSASVWGDAGPTILRVEEGPTPVYVAMRHGTTASVRHTATGKVFAAFGPRERIAAALAADGHAGALDDPGFAAELAAIRAGRLGTVADQLLPGISALAVPVFDGFGQLVLCLAAIGPGATLHTGPQAPAARLLREAAEGLSRRLGAPGAPAD</sequence>
<name>A0A328YPY1_9BURK</name>
<evidence type="ECO:0000259" key="5">
    <source>
        <dbReference type="PROSITE" id="PS51077"/>
    </source>
</evidence>
<reference evidence="7 8" key="1">
    <citation type="submission" date="2018-06" db="EMBL/GenBank/DDBJ databases">
        <title>Genomic Encyclopedia of Archaeal and Bacterial Type Strains, Phase II (KMG-II): from individual species to whole genera.</title>
        <authorList>
            <person name="Goeker M."/>
        </authorList>
    </citation>
    <scope>NUCLEOTIDE SEQUENCE [LARGE SCALE GENOMIC DNA]</scope>
    <source>
        <strain evidence="7 8">CFPB 3232</strain>
    </source>
</reference>
<dbReference type="GO" id="GO:0045892">
    <property type="term" value="P:negative regulation of DNA-templated transcription"/>
    <property type="evidence" value="ECO:0007669"/>
    <property type="project" value="TreeGrafter"/>
</dbReference>
<keyword evidence="2" id="KW-0238">DNA-binding</keyword>
<dbReference type="SMART" id="SM00346">
    <property type="entry name" value="HTH_ICLR"/>
    <property type="match status" value="1"/>
</dbReference>
<keyword evidence="3" id="KW-0804">Transcription</keyword>
<dbReference type="AlphaFoldDB" id="A0A328YPY1"/>
<comment type="caution">
    <text evidence="7">The sequence shown here is derived from an EMBL/GenBank/DDBJ whole genome shotgun (WGS) entry which is preliminary data.</text>
</comment>
<feature type="region of interest" description="Disordered" evidence="4">
    <location>
        <begin position="1"/>
        <end position="26"/>
    </location>
</feature>
<dbReference type="EMBL" id="QLTA01000055">
    <property type="protein sequence ID" value="RAR76081.1"/>
    <property type="molecule type" value="Genomic_DNA"/>
</dbReference>
<evidence type="ECO:0000256" key="3">
    <source>
        <dbReference type="ARBA" id="ARBA00023163"/>
    </source>
</evidence>
<protein>
    <submittedName>
        <fullName evidence="7">IclR family transcriptional regulator</fullName>
    </submittedName>
</protein>
<dbReference type="Gene3D" id="3.30.450.40">
    <property type="match status" value="1"/>
</dbReference>
<dbReference type="GO" id="GO:0003677">
    <property type="term" value="F:DNA binding"/>
    <property type="evidence" value="ECO:0007669"/>
    <property type="project" value="UniProtKB-KW"/>
</dbReference>
<proteinExistence type="predicted"/>
<dbReference type="Gene3D" id="1.10.10.10">
    <property type="entry name" value="Winged helix-like DNA-binding domain superfamily/Winged helix DNA-binding domain"/>
    <property type="match status" value="1"/>
</dbReference>
<gene>
    <name evidence="7" type="ORF">AX018_105528</name>
</gene>
<evidence type="ECO:0000259" key="6">
    <source>
        <dbReference type="PROSITE" id="PS51078"/>
    </source>
</evidence>
<evidence type="ECO:0000313" key="8">
    <source>
        <dbReference type="Proteomes" id="UP000248856"/>
    </source>
</evidence>
<dbReference type="InterPro" id="IPR036390">
    <property type="entry name" value="WH_DNA-bd_sf"/>
</dbReference>
<feature type="domain" description="IclR-ED" evidence="6">
    <location>
        <begin position="91"/>
        <end position="269"/>
    </location>
</feature>
<dbReference type="SUPFAM" id="SSF46785">
    <property type="entry name" value="Winged helix' DNA-binding domain"/>
    <property type="match status" value="1"/>
</dbReference>
<dbReference type="InterPro" id="IPR050707">
    <property type="entry name" value="HTH_MetabolicPath_Reg"/>
</dbReference>
<dbReference type="InterPro" id="IPR036388">
    <property type="entry name" value="WH-like_DNA-bd_sf"/>
</dbReference>
<evidence type="ECO:0000256" key="2">
    <source>
        <dbReference type="ARBA" id="ARBA00023125"/>
    </source>
</evidence>
<dbReference type="SUPFAM" id="SSF55781">
    <property type="entry name" value="GAF domain-like"/>
    <property type="match status" value="1"/>
</dbReference>
<dbReference type="OrthoDB" id="8524622at2"/>
<dbReference type="Pfam" id="PF09339">
    <property type="entry name" value="HTH_IclR"/>
    <property type="match status" value="1"/>
</dbReference>
<dbReference type="GO" id="GO:0003700">
    <property type="term" value="F:DNA-binding transcription factor activity"/>
    <property type="evidence" value="ECO:0007669"/>
    <property type="project" value="TreeGrafter"/>
</dbReference>
<dbReference type="PROSITE" id="PS51078">
    <property type="entry name" value="ICLR_ED"/>
    <property type="match status" value="1"/>
</dbReference>
<organism evidence="7 8">
    <name type="scientific">Paracidovorax anthurii</name>
    <dbReference type="NCBI Taxonomy" id="78229"/>
    <lineage>
        <taxon>Bacteria</taxon>
        <taxon>Pseudomonadati</taxon>
        <taxon>Pseudomonadota</taxon>
        <taxon>Betaproteobacteria</taxon>
        <taxon>Burkholderiales</taxon>
        <taxon>Comamonadaceae</taxon>
        <taxon>Paracidovorax</taxon>
    </lineage>
</organism>
<dbReference type="PROSITE" id="PS51077">
    <property type="entry name" value="HTH_ICLR"/>
    <property type="match status" value="1"/>
</dbReference>